<dbReference type="InterPro" id="IPR011268">
    <property type="entry name" value="Purine_phosphorylase"/>
</dbReference>
<name>D6WN16_TRICA</name>
<dbReference type="EMBL" id="KQ971343">
    <property type="protein sequence ID" value="EFA03250.2"/>
    <property type="molecule type" value="Genomic_DNA"/>
</dbReference>
<dbReference type="UniPathway" id="UPA00606"/>
<dbReference type="GO" id="GO:0009116">
    <property type="term" value="P:nucleoside metabolic process"/>
    <property type="evidence" value="ECO:0007669"/>
    <property type="project" value="InterPro"/>
</dbReference>
<evidence type="ECO:0000256" key="8">
    <source>
        <dbReference type="ARBA" id="ARBA00023950"/>
    </source>
</evidence>
<dbReference type="InParanoid" id="D6WN16"/>
<dbReference type="CDD" id="cd09009">
    <property type="entry name" value="PNP-EcPNPII_like"/>
    <property type="match status" value="1"/>
</dbReference>
<evidence type="ECO:0000313" key="12">
    <source>
        <dbReference type="EMBL" id="EFA03250.2"/>
    </source>
</evidence>
<evidence type="ECO:0000256" key="6">
    <source>
        <dbReference type="ARBA" id="ARBA00023918"/>
    </source>
</evidence>
<evidence type="ECO:0000313" key="13">
    <source>
        <dbReference type="Proteomes" id="UP000007266"/>
    </source>
</evidence>
<comment type="pathway">
    <text evidence="1">Purine metabolism; purine nucleoside salvage.</text>
</comment>
<comment type="catalytic activity">
    <reaction evidence="9">
        <text>guanosine + phosphate = alpha-D-ribose 1-phosphate + guanine</text>
        <dbReference type="Rhea" id="RHEA:13233"/>
        <dbReference type="ChEBI" id="CHEBI:16235"/>
        <dbReference type="ChEBI" id="CHEBI:16750"/>
        <dbReference type="ChEBI" id="CHEBI:43474"/>
        <dbReference type="ChEBI" id="CHEBI:57720"/>
        <dbReference type="EC" id="2.4.2.1"/>
    </reaction>
</comment>
<evidence type="ECO:0000256" key="4">
    <source>
        <dbReference type="ARBA" id="ARBA00022676"/>
    </source>
</evidence>
<reference evidence="12 13" key="2">
    <citation type="journal article" date="2010" name="Nucleic Acids Res.">
        <title>BeetleBase in 2010: revisions to provide comprehensive genomic information for Tribolium castaneum.</title>
        <authorList>
            <person name="Kim H.S."/>
            <person name="Murphy T."/>
            <person name="Xia J."/>
            <person name="Caragea D."/>
            <person name="Park Y."/>
            <person name="Beeman R.W."/>
            <person name="Lorenzen M.D."/>
            <person name="Butcher S."/>
            <person name="Manak J.R."/>
            <person name="Brown S.J."/>
        </authorList>
    </citation>
    <scope>GENOME REANNOTATION</scope>
    <source>
        <strain evidence="12 13">Georgia GA2</strain>
    </source>
</reference>
<dbReference type="PANTHER" id="PTHR11904">
    <property type="entry name" value="METHYLTHIOADENOSINE/PURINE NUCLEOSIDE PHOSPHORYLASE"/>
    <property type="match status" value="1"/>
</dbReference>
<evidence type="ECO:0000256" key="1">
    <source>
        <dbReference type="ARBA" id="ARBA00005058"/>
    </source>
</evidence>
<dbReference type="PANTHER" id="PTHR11904:SF9">
    <property type="entry name" value="PURINE NUCLEOSIDE PHOSPHORYLASE-RELATED"/>
    <property type="match status" value="1"/>
</dbReference>
<comment type="similarity">
    <text evidence="2">Belongs to the PNP/MTAP phosphorylase family.</text>
</comment>
<reference evidence="12 13" key="1">
    <citation type="journal article" date="2008" name="Nature">
        <title>The genome of the model beetle and pest Tribolium castaneum.</title>
        <authorList>
            <consortium name="Tribolium Genome Sequencing Consortium"/>
            <person name="Richards S."/>
            <person name="Gibbs R.A."/>
            <person name="Weinstock G.M."/>
            <person name="Brown S.J."/>
            <person name="Denell R."/>
            <person name="Beeman R.W."/>
            <person name="Gibbs R."/>
            <person name="Beeman R.W."/>
            <person name="Brown S.J."/>
            <person name="Bucher G."/>
            <person name="Friedrich M."/>
            <person name="Grimmelikhuijzen C.J."/>
            <person name="Klingler M."/>
            <person name="Lorenzen M."/>
            <person name="Richards S."/>
            <person name="Roth S."/>
            <person name="Schroder R."/>
            <person name="Tautz D."/>
            <person name="Zdobnov E.M."/>
            <person name="Muzny D."/>
            <person name="Gibbs R.A."/>
            <person name="Weinstock G.M."/>
            <person name="Attaway T."/>
            <person name="Bell S."/>
            <person name="Buhay C.J."/>
            <person name="Chandrabose M.N."/>
            <person name="Chavez D."/>
            <person name="Clerk-Blankenburg K.P."/>
            <person name="Cree A."/>
            <person name="Dao M."/>
            <person name="Davis C."/>
            <person name="Chacko J."/>
            <person name="Dinh H."/>
            <person name="Dugan-Rocha S."/>
            <person name="Fowler G."/>
            <person name="Garner T.T."/>
            <person name="Garnes J."/>
            <person name="Gnirke A."/>
            <person name="Hawes A."/>
            <person name="Hernandez J."/>
            <person name="Hines S."/>
            <person name="Holder M."/>
            <person name="Hume J."/>
            <person name="Jhangiani S.N."/>
            <person name="Joshi V."/>
            <person name="Khan Z.M."/>
            <person name="Jackson L."/>
            <person name="Kovar C."/>
            <person name="Kowis A."/>
            <person name="Lee S."/>
            <person name="Lewis L.R."/>
            <person name="Margolis J."/>
            <person name="Morgan M."/>
            <person name="Nazareth L.V."/>
            <person name="Nguyen N."/>
            <person name="Okwuonu G."/>
            <person name="Parker D."/>
            <person name="Richards S."/>
            <person name="Ruiz S.J."/>
            <person name="Santibanez J."/>
            <person name="Savard J."/>
            <person name="Scherer S.E."/>
            <person name="Schneider B."/>
            <person name="Sodergren E."/>
            <person name="Tautz D."/>
            <person name="Vattahil S."/>
            <person name="Villasana D."/>
            <person name="White C.S."/>
            <person name="Wright R."/>
            <person name="Park Y."/>
            <person name="Beeman R.W."/>
            <person name="Lord J."/>
            <person name="Oppert B."/>
            <person name="Lorenzen M."/>
            <person name="Brown S."/>
            <person name="Wang L."/>
            <person name="Savard J."/>
            <person name="Tautz D."/>
            <person name="Richards S."/>
            <person name="Weinstock G."/>
            <person name="Gibbs R.A."/>
            <person name="Liu Y."/>
            <person name="Worley K."/>
            <person name="Weinstock G."/>
            <person name="Elsik C.G."/>
            <person name="Reese J.T."/>
            <person name="Elhaik E."/>
            <person name="Landan G."/>
            <person name="Graur D."/>
            <person name="Arensburger P."/>
            <person name="Atkinson P."/>
            <person name="Beeman R.W."/>
            <person name="Beidler J."/>
            <person name="Brown S.J."/>
            <person name="Demuth J.P."/>
            <person name="Drury D.W."/>
            <person name="Du Y.Z."/>
            <person name="Fujiwara H."/>
            <person name="Lorenzen M."/>
            <person name="Maselli V."/>
            <person name="Osanai M."/>
            <person name="Park Y."/>
            <person name="Robertson H.M."/>
            <person name="Tu Z."/>
            <person name="Wang J.J."/>
            <person name="Wang S."/>
            <person name="Richards S."/>
            <person name="Song H."/>
            <person name="Zhang L."/>
            <person name="Sodergren E."/>
            <person name="Werner D."/>
            <person name="Stanke M."/>
            <person name="Morgenstern B."/>
            <person name="Solovyev V."/>
            <person name="Kosarev P."/>
            <person name="Brown G."/>
            <person name="Chen H.C."/>
            <person name="Ermolaeva O."/>
            <person name="Hlavina W."/>
            <person name="Kapustin Y."/>
            <person name="Kiryutin B."/>
            <person name="Kitts P."/>
            <person name="Maglott D."/>
            <person name="Pruitt K."/>
            <person name="Sapojnikov V."/>
            <person name="Souvorov A."/>
            <person name="Mackey A.J."/>
            <person name="Waterhouse R.M."/>
            <person name="Wyder S."/>
            <person name="Zdobnov E.M."/>
            <person name="Zdobnov E.M."/>
            <person name="Wyder S."/>
            <person name="Kriventseva E.V."/>
            <person name="Kadowaki T."/>
            <person name="Bork P."/>
            <person name="Aranda M."/>
            <person name="Bao R."/>
            <person name="Beermann A."/>
            <person name="Berns N."/>
            <person name="Bolognesi R."/>
            <person name="Bonneton F."/>
            <person name="Bopp D."/>
            <person name="Brown S.J."/>
            <person name="Bucher G."/>
            <person name="Butts T."/>
            <person name="Chaumot A."/>
            <person name="Denell R.E."/>
            <person name="Ferrier D.E."/>
            <person name="Friedrich M."/>
            <person name="Gordon C.M."/>
            <person name="Jindra M."/>
            <person name="Klingler M."/>
            <person name="Lan Q."/>
            <person name="Lattorff H.M."/>
            <person name="Laudet V."/>
            <person name="von Levetsow C."/>
            <person name="Liu Z."/>
            <person name="Lutz R."/>
            <person name="Lynch J.A."/>
            <person name="da Fonseca R.N."/>
            <person name="Posnien N."/>
            <person name="Reuter R."/>
            <person name="Roth S."/>
            <person name="Savard J."/>
            <person name="Schinko J.B."/>
            <person name="Schmitt C."/>
            <person name="Schoppmeier M."/>
            <person name="Schroder R."/>
            <person name="Shippy T.D."/>
            <person name="Simonnet F."/>
            <person name="Marques-Souza H."/>
            <person name="Tautz D."/>
            <person name="Tomoyasu Y."/>
            <person name="Trauner J."/>
            <person name="Van der Zee M."/>
            <person name="Vervoort M."/>
            <person name="Wittkopp N."/>
            <person name="Wimmer E.A."/>
            <person name="Yang X."/>
            <person name="Jones A.K."/>
            <person name="Sattelle D.B."/>
            <person name="Ebert P.R."/>
            <person name="Nelson D."/>
            <person name="Scott J.G."/>
            <person name="Beeman R.W."/>
            <person name="Muthukrishnan S."/>
            <person name="Kramer K.J."/>
            <person name="Arakane Y."/>
            <person name="Beeman R.W."/>
            <person name="Zhu Q."/>
            <person name="Hogenkamp D."/>
            <person name="Dixit R."/>
            <person name="Oppert B."/>
            <person name="Jiang H."/>
            <person name="Zou Z."/>
            <person name="Marshall J."/>
            <person name="Elpidina E."/>
            <person name="Vinokurov K."/>
            <person name="Oppert C."/>
            <person name="Zou Z."/>
            <person name="Evans J."/>
            <person name="Lu Z."/>
            <person name="Zhao P."/>
            <person name="Sumathipala N."/>
            <person name="Altincicek B."/>
            <person name="Vilcinskas A."/>
            <person name="Williams M."/>
            <person name="Hultmark D."/>
            <person name="Hetru C."/>
            <person name="Jiang H."/>
            <person name="Grimmelikhuijzen C.J."/>
            <person name="Hauser F."/>
            <person name="Cazzamali G."/>
            <person name="Williamson M."/>
            <person name="Park Y."/>
            <person name="Li B."/>
            <person name="Tanaka Y."/>
            <person name="Predel R."/>
            <person name="Neupert S."/>
            <person name="Schachtner J."/>
            <person name="Verleyen P."/>
            <person name="Raible F."/>
            <person name="Bork P."/>
            <person name="Friedrich M."/>
            <person name="Walden K.K."/>
            <person name="Robertson H.M."/>
            <person name="Angeli S."/>
            <person name="Foret S."/>
            <person name="Bucher G."/>
            <person name="Schuetz S."/>
            <person name="Maleszka R."/>
            <person name="Wimmer E.A."/>
            <person name="Beeman R.W."/>
            <person name="Lorenzen M."/>
            <person name="Tomoyasu Y."/>
            <person name="Miller S.C."/>
            <person name="Grossmann D."/>
            <person name="Bucher G."/>
        </authorList>
    </citation>
    <scope>NUCLEOTIDE SEQUENCE [LARGE SCALE GENOMIC DNA]</scope>
    <source>
        <strain evidence="12 13">Georgia GA2</strain>
    </source>
</reference>
<dbReference type="AlphaFoldDB" id="D6WN16"/>
<dbReference type="Gene3D" id="3.40.50.1580">
    <property type="entry name" value="Nucleoside phosphorylase domain"/>
    <property type="match status" value="1"/>
</dbReference>
<accession>D6WN16</accession>
<dbReference type="InterPro" id="IPR035994">
    <property type="entry name" value="Nucleoside_phosphorylase_sf"/>
</dbReference>
<dbReference type="SUPFAM" id="SSF53167">
    <property type="entry name" value="Purine and uridine phosphorylases"/>
    <property type="match status" value="1"/>
</dbReference>
<dbReference type="STRING" id="7070.D6WN16"/>
<evidence type="ECO:0000256" key="2">
    <source>
        <dbReference type="ARBA" id="ARBA00006751"/>
    </source>
</evidence>
<evidence type="ECO:0000256" key="3">
    <source>
        <dbReference type="ARBA" id="ARBA00011886"/>
    </source>
</evidence>
<proteinExistence type="inferred from homology"/>
<evidence type="ECO:0000259" key="11">
    <source>
        <dbReference type="Pfam" id="PF01048"/>
    </source>
</evidence>
<sequence>MFDCDNMSSSCKCKKNVLEKHYTYEEIEAIANYLKDRVKITPQIGIICGSGLGSVGELLTDPIKFEYTDLPNFPKSTVIGHEGRLIFGKIDEISVICMQGRFHYYEGNSLSRCVMPVRLMKLLGVSTLIVSNAAGSVNPAYKAGDIMIIKDHINFVGFAGNSPLRGPNDDSFGPRFVALNNAYDQSIIKDAKTLVEKLGLKGFHEGVYGCVGGPSYETVAEMRALKPGIAGLDVSPLV</sequence>
<dbReference type="GO" id="GO:0005737">
    <property type="term" value="C:cytoplasm"/>
    <property type="evidence" value="ECO:0000318"/>
    <property type="project" value="GO_Central"/>
</dbReference>
<dbReference type="NCBIfam" id="NF006054">
    <property type="entry name" value="PRK08202.1"/>
    <property type="match status" value="1"/>
</dbReference>
<evidence type="ECO:0000256" key="9">
    <source>
        <dbReference type="ARBA" id="ARBA00023970"/>
    </source>
</evidence>
<evidence type="ECO:0000256" key="5">
    <source>
        <dbReference type="ARBA" id="ARBA00022679"/>
    </source>
</evidence>
<keyword evidence="4" id="KW-0328">Glycosyltransferase</keyword>
<organism evidence="12 13">
    <name type="scientific">Tribolium castaneum</name>
    <name type="common">Red flour beetle</name>
    <dbReference type="NCBI Taxonomy" id="7070"/>
    <lineage>
        <taxon>Eukaryota</taxon>
        <taxon>Metazoa</taxon>
        <taxon>Ecdysozoa</taxon>
        <taxon>Arthropoda</taxon>
        <taxon>Hexapoda</taxon>
        <taxon>Insecta</taxon>
        <taxon>Pterygota</taxon>
        <taxon>Neoptera</taxon>
        <taxon>Endopterygota</taxon>
        <taxon>Coleoptera</taxon>
        <taxon>Polyphaga</taxon>
        <taxon>Cucujiformia</taxon>
        <taxon>Tenebrionidae</taxon>
        <taxon>Tenebrionidae incertae sedis</taxon>
        <taxon>Tribolium</taxon>
    </lineage>
</organism>
<dbReference type="Proteomes" id="UP000007266">
    <property type="component" value="Linkage group 5"/>
</dbReference>
<evidence type="ECO:0000256" key="7">
    <source>
        <dbReference type="ARBA" id="ARBA00023929"/>
    </source>
</evidence>
<dbReference type="Pfam" id="PF01048">
    <property type="entry name" value="PNP_UDP_1"/>
    <property type="match status" value="1"/>
</dbReference>
<dbReference type="InterPro" id="IPR000845">
    <property type="entry name" value="Nucleoside_phosphorylase_d"/>
</dbReference>
<protein>
    <recommendedName>
        <fullName evidence="3">purine-nucleoside phosphorylase</fullName>
        <ecNumber evidence="3">2.4.2.1</ecNumber>
    </recommendedName>
    <alternativeName>
        <fullName evidence="10">Inosine-guanosine phosphorylase</fullName>
    </alternativeName>
</protein>
<dbReference type="HOGENOM" id="CLU_054456_1_2_1"/>
<keyword evidence="13" id="KW-1185">Reference proteome</keyword>
<dbReference type="PIRSF" id="PIRSF000477">
    <property type="entry name" value="PurNPase"/>
    <property type="match status" value="1"/>
</dbReference>
<evidence type="ECO:0000256" key="10">
    <source>
        <dbReference type="ARBA" id="ARBA00031036"/>
    </source>
</evidence>
<comment type="catalytic activity">
    <reaction evidence="7">
        <text>2'-deoxyguanosine + phosphate = 2-deoxy-alpha-D-ribose 1-phosphate + guanine</text>
        <dbReference type="Rhea" id="RHEA:27738"/>
        <dbReference type="ChEBI" id="CHEBI:16235"/>
        <dbReference type="ChEBI" id="CHEBI:17172"/>
        <dbReference type="ChEBI" id="CHEBI:43474"/>
        <dbReference type="ChEBI" id="CHEBI:57259"/>
        <dbReference type="EC" id="2.4.2.1"/>
    </reaction>
</comment>
<feature type="domain" description="Nucleoside phosphorylase" evidence="11">
    <location>
        <begin position="44"/>
        <end position="226"/>
    </location>
</feature>
<gene>
    <name evidence="12" type="primary">AUGUSTUS-3.0.2_13184</name>
    <name evidence="12" type="ORF">TcasGA2_TC013184</name>
</gene>
<comment type="catalytic activity">
    <reaction evidence="6">
        <text>inosine + phosphate = alpha-D-ribose 1-phosphate + hypoxanthine</text>
        <dbReference type="Rhea" id="RHEA:27646"/>
        <dbReference type="ChEBI" id="CHEBI:17368"/>
        <dbReference type="ChEBI" id="CHEBI:17596"/>
        <dbReference type="ChEBI" id="CHEBI:43474"/>
        <dbReference type="ChEBI" id="CHEBI:57720"/>
        <dbReference type="EC" id="2.4.2.1"/>
    </reaction>
</comment>
<dbReference type="GO" id="GO:0004731">
    <property type="term" value="F:purine-nucleoside phosphorylase activity"/>
    <property type="evidence" value="ECO:0000318"/>
    <property type="project" value="GO_Central"/>
</dbReference>
<keyword evidence="5" id="KW-0808">Transferase</keyword>
<dbReference type="OMA" id="CATNMAA"/>
<dbReference type="eggNOG" id="KOG3984">
    <property type="taxonomic scope" value="Eukaryota"/>
</dbReference>
<dbReference type="EC" id="2.4.2.1" evidence="3"/>
<comment type="catalytic activity">
    <reaction evidence="8">
        <text>2'-deoxyinosine + phosphate = 2-deoxy-alpha-D-ribose 1-phosphate + hypoxanthine</text>
        <dbReference type="Rhea" id="RHEA:27750"/>
        <dbReference type="ChEBI" id="CHEBI:17368"/>
        <dbReference type="ChEBI" id="CHEBI:28997"/>
        <dbReference type="ChEBI" id="CHEBI:43474"/>
        <dbReference type="ChEBI" id="CHEBI:57259"/>
        <dbReference type="EC" id="2.4.2.1"/>
    </reaction>
</comment>
<dbReference type="NCBIfam" id="TIGR01697">
    <property type="entry name" value="PNPH-PUNA-XAPA"/>
    <property type="match status" value="1"/>
</dbReference>